<dbReference type="Pfam" id="PF00588">
    <property type="entry name" value="SpoU_methylase"/>
    <property type="match status" value="1"/>
</dbReference>
<feature type="domain" description="tRNA/rRNA methyltransferase SpoU type" evidence="6">
    <location>
        <begin position="17"/>
        <end position="166"/>
    </location>
</feature>
<comment type="function">
    <text evidence="5">Catalyzes the formation of 2'O-methylated cytidine (Cm32) or 2'O-methylated uridine (Um32) at position 32 in tRNA.</text>
</comment>
<reference evidence="7 8" key="1">
    <citation type="submission" date="2021-04" db="EMBL/GenBank/DDBJ databases">
        <title>Complete genome sequencing of Allochromatium tepidum strain NZ.</title>
        <authorList>
            <person name="Tsukatani Y."/>
            <person name="Mori H."/>
        </authorList>
    </citation>
    <scope>NUCLEOTIDE SEQUENCE [LARGE SCALE GENOMIC DNA]</scope>
    <source>
        <strain evidence="7 8">NZ</strain>
    </source>
</reference>
<comment type="subunit">
    <text evidence="5">Homodimer.</text>
</comment>
<keyword evidence="3" id="KW-0808">Transferase</keyword>
<evidence type="ECO:0000259" key="6">
    <source>
        <dbReference type="Pfam" id="PF00588"/>
    </source>
</evidence>
<comment type="subcellular location">
    <subcellularLocation>
        <location evidence="5">Cytoplasm</location>
    </subcellularLocation>
</comment>
<organism evidence="7 8">
    <name type="scientific">Allochromatium tepidum</name>
    <dbReference type="NCBI Taxonomy" id="553982"/>
    <lineage>
        <taxon>Bacteria</taxon>
        <taxon>Pseudomonadati</taxon>
        <taxon>Pseudomonadota</taxon>
        <taxon>Gammaproteobacteria</taxon>
        <taxon>Chromatiales</taxon>
        <taxon>Chromatiaceae</taxon>
        <taxon>Allochromatium</taxon>
    </lineage>
</organism>
<dbReference type="NCBIfam" id="TIGR00050">
    <property type="entry name" value="rRNA_methyl_1"/>
    <property type="match status" value="1"/>
</dbReference>
<dbReference type="CDD" id="cd18093">
    <property type="entry name" value="SpoU-like_TrmJ"/>
    <property type="match status" value="1"/>
</dbReference>
<sequence>MIESPMIDQMTESLARIRFVLVETTHSGNIGAVARAMKTMGLSRLELVAPRQRPDAEALARASGADDLLERAGVHDDLTDALAGCRLVVGASARLRSIEWPLLEPPECAARLLAEAGEGEVALMLGRESSGLTNDELARCHFLVHIPTNPDFSSLNVAAAAQVLAYEIRRAARLATGERLTETPRDLAGAEAMEGFYAHLTETLIRIGFSDPEQSRTLTRRLRRLFNRARPDRVELNILRGILSAAQGRKTPERFARSDEAPQPD</sequence>
<dbReference type="PANTHER" id="PTHR42786">
    <property type="entry name" value="TRNA/RRNA METHYLTRANSFERASE"/>
    <property type="match status" value="1"/>
</dbReference>
<evidence type="ECO:0000256" key="3">
    <source>
        <dbReference type="ARBA" id="ARBA00022679"/>
    </source>
</evidence>
<dbReference type="InterPro" id="IPR004384">
    <property type="entry name" value="RNA_MeTrfase_TrmJ/LasT"/>
</dbReference>
<dbReference type="SUPFAM" id="SSF75217">
    <property type="entry name" value="alpha/beta knot"/>
    <property type="match status" value="1"/>
</dbReference>
<dbReference type="PIRSF" id="PIRSF004808">
    <property type="entry name" value="LasT"/>
    <property type="match status" value="1"/>
</dbReference>
<comment type="catalytic activity">
    <reaction evidence="5">
        <text>uridine(32) in tRNA + S-adenosyl-L-methionine = 2'-O-methyluridine(32) in tRNA + S-adenosyl-L-homocysteine + H(+)</text>
        <dbReference type="Rhea" id="RHEA:42936"/>
        <dbReference type="Rhea" id="RHEA-COMP:10107"/>
        <dbReference type="Rhea" id="RHEA-COMP:10290"/>
        <dbReference type="ChEBI" id="CHEBI:15378"/>
        <dbReference type="ChEBI" id="CHEBI:57856"/>
        <dbReference type="ChEBI" id="CHEBI:59789"/>
        <dbReference type="ChEBI" id="CHEBI:65315"/>
        <dbReference type="ChEBI" id="CHEBI:74478"/>
        <dbReference type="EC" id="2.1.1.200"/>
    </reaction>
</comment>
<proteinExistence type="inferred from homology"/>
<keyword evidence="8" id="KW-1185">Reference proteome</keyword>
<gene>
    <name evidence="5 7" type="primary">trmJ</name>
    <name evidence="7" type="ORF">Atep_01520</name>
</gene>
<dbReference type="InterPro" id="IPR029026">
    <property type="entry name" value="tRNA_m1G_MTases_N"/>
</dbReference>
<keyword evidence="2 5" id="KW-0489">Methyltransferase</keyword>
<evidence type="ECO:0000313" key="8">
    <source>
        <dbReference type="Proteomes" id="UP000680679"/>
    </source>
</evidence>
<comment type="similarity">
    <text evidence="1">Belongs to the class IV-like SAM-binding methyltransferase superfamily. RNA methyltransferase TrmH family.</text>
</comment>
<evidence type="ECO:0000313" key="7">
    <source>
        <dbReference type="EMBL" id="BCU05475.1"/>
    </source>
</evidence>
<dbReference type="Gene3D" id="3.40.1280.10">
    <property type="match status" value="1"/>
</dbReference>
<keyword evidence="5" id="KW-0819">tRNA processing</keyword>
<name>A0ABN6G699_9GAMM</name>
<protein>
    <recommendedName>
        <fullName evidence="5">tRNA (cytidine/uridine-2'-O-)-methyltransferase TrmJ</fullName>
        <ecNumber evidence="5">2.1.1.200</ecNumber>
    </recommendedName>
    <alternativeName>
        <fullName evidence="5">tRNA (cytidine(32)/uridine(32)-2'-O)-methyltransferase</fullName>
    </alternativeName>
    <alternativeName>
        <fullName evidence="5">tRNA Cm32/Um32 methyltransferase</fullName>
    </alternativeName>
</protein>
<dbReference type="EC" id="2.1.1.200" evidence="5"/>
<keyword evidence="4 5" id="KW-0949">S-adenosyl-L-methionine</keyword>
<comment type="catalytic activity">
    <reaction evidence="5">
        <text>cytidine(32) in tRNA + S-adenosyl-L-methionine = 2'-O-methylcytidine(32) in tRNA + S-adenosyl-L-homocysteine + H(+)</text>
        <dbReference type="Rhea" id="RHEA:42932"/>
        <dbReference type="Rhea" id="RHEA-COMP:10288"/>
        <dbReference type="Rhea" id="RHEA-COMP:10289"/>
        <dbReference type="ChEBI" id="CHEBI:15378"/>
        <dbReference type="ChEBI" id="CHEBI:57856"/>
        <dbReference type="ChEBI" id="CHEBI:59789"/>
        <dbReference type="ChEBI" id="CHEBI:74495"/>
        <dbReference type="ChEBI" id="CHEBI:82748"/>
        <dbReference type="EC" id="2.1.1.200"/>
    </reaction>
</comment>
<dbReference type="Gene3D" id="1.10.8.590">
    <property type="match status" value="1"/>
</dbReference>
<dbReference type="InterPro" id="IPR029028">
    <property type="entry name" value="Alpha/beta_knot_MTases"/>
</dbReference>
<dbReference type="PANTHER" id="PTHR42786:SF2">
    <property type="entry name" value="TRNA (CYTIDINE_URIDINE-2'-O-)-METHYLTRANSFERASE TRMJ"/>
    <property type="match status" value="1"/>
</dbReference>
<keyword evidence="5" id="KW-0963">Cytoplasm</keyword>
<accession>A0ABN6G699</accession>
<dbReference type="EMBL" id="AP024563">
    <property type="protein sequence ID" value="BCU05475.1"/>
    <property type="molecule type" value="Genomic_DNA"/>
</dbReference>
<evidence type="ECO:0000256" key="5">
    <source>
        <dbReference type="RuleBase" id="RU362024"/>
    </source>
</evidence>
<evidence type="ECO:0000256" key="4">
    <source>
        <dbReference type="ARBA" id="ARBA00022691"/>
    </source>
</evidence>
<dbReference type="Proteomes" id="UP000680679">
    <property type="component" value="Chromosome"/>
</dbReference>
<evidence type="ECO:0000256" key="1">
    <source>
        <dbReference type="ARBA" id="ARBA00007228"/>
    </source>
</evidence>
<evidence type="ECO:0000256" key="2">
    <source>
        <dbReference type="ARBA" id="ARBA00022603"/>
    </source>
</evidence>
<dbReference type="InterPro" id="IPR001537">
    <property type="entry name" value="SpoU_MeTrfase"/>
</dbReference>